<evidence type="ECO:0000313" key="1">
    <source>
        <dbReference type="EMBL" id="GFD24945.1"/>
    </source>
</evidence>
<reference evidence="1" key="1">
    <citation type="journal article" date="2019" name="Sci. Rep.">
        <title>Draft genome of Tanacetum cinerariifolium, the natural source of mosquito coil.</title>
        <authorList>
            <person name="Yamashiro T."/>
            <person name="Shiraishi A."/>
            <person name="Satake H."/>
            <person name="Nakayama K."/>
        </authorList>
    </citation>
    <scope>NUCLEOTIDE SEQUENCE</scope>
</reference>
<dbReference type="EMBL" id="BKCJ011356573">
    <property type="protein sequence ID" value="GFD24945.1"/>
    <property type="molecule type" value="Genomic_DNA"/>
</dbReference>
<comment type="caution">
    <text evidence="1">The sequence shown here is derived from an EMBL/GenBank/DDBJ whole genome shotgun (WGS) entry which is preliminary data.</text>
</comment>
<gene>
    <name evidence="1" type="ORF">Tci_896914</name>
</gene>
<feature type="non-terminal residue" evidence="1">
    <location>
        <position position="1"/>
    </location>
</feature>
<sequence>DHQDAARNTTAQALEFTRITEKFYEFAHFFLGFVATCNVGQCGLDLIFGEQTRLALAETHWSALASRATLHLAHEEHEDSNDDQDREAGDQQLGPDALLLRLFAFDHDIVVDQITDQAVVLDRRTNGLEGIAVAAFTRDDVTVNGNFLDLAILNLLDELGVVEGLRLVRAGEVVHHRHKDRGDDQP</sequence>
<accession>A0A699UPV8</accession>
<proteinExistence type="predicted"/>
<feature type="non-terminal residue" evidence="1">
    <location>
        <position position="186"/>
    </location>
</feature>
<name>A0A699UPV8_TANCI</name>
<protein>
    <submittedName>
        <fullName evidence="1">Uncharacterized protein</fullName>
    </submittedName>
</protein>
<organism evidence="1">
    <name type="scientific">Tanacetum cinerariifolium</name>
    <name type="common">Dalmatian daisy</name>
    <name type="synonym">Chrysanthemum cinerariifolium</name>
    <dbReference type="NCBI Taxonomy" id="118510"/>
    <lineage>
        <taxon>Eukaryota</taxon>
        <taxon>Viridiplantae</taxon>
        <taxon>Streptophyta</taxon>
        <taxon>Embryophyta</taxon>
        <taxon>Tracheophyta</taxon>
        <taxon>Spermatophyta</taxon>
        <taxon>Magnoliopsida</taxon>
        <taxon>eudicotyledons</taxon>
        <taxon>Gunneridae</taxon>
        <taxon>Pentapetalae</taxon>
        <taxon>asterids</taxon>
        <taxon>campanulids</taxon>
        <taxon>Asterales</taxon>
        <taxon>Asteraceae</taxon>
        <taxon>Asteroideae</taxon>
        <taxon>Anthemideae</taxon>
        <taxon>Anthemidinae</taxon>
        <taxon>Tanacetum</taxon>
    </lineage>
</organism>
<dbReference type="AlphaFoldDB" id="A0A699UPV8"/>